<comment type="similarity">
    <text evidence="1">Belongs to the unc-93 family.</text>
</comment>
<dbReference type="AlphaFoldDB" id="A0A196S7M9"/>
<feature type="transmembrane region" description="Helical" evidence="3">
    <location>
        <begin position="113"/>
        <end position="132"/>
    </location>
</feature>
<evidence type="ECO:0000256" key="2">
    <source>
        <dbReference type="SAM" id="MobiDB-lite"/>
    </source>
</evidence>
<accession>A0A196S7M9</accession>
<organism evidence="4 5">
    <name type="scientific">Blastocystis sp. subtype 1 (strain ATCC 50177 / NandII)</name>
    <dbReference type="NCBI Taxonomy" id="478820"/>
    <lineage>
        <taxon>Eukaryota</taxon>
        <taxon>Sar</taxon>
        <taxon>Stramenopiles</taxon>
        <taxon>Bigyra</taxon>
        <taxon>Opalozoa</taxon>
        <taxon>Opalinata</taxon>
        <taxon>Blastocystidae</taxon>
        <taxon>Blastocystis</taxon>
    </lineage>
</organism>
<keyword evidence="3" id="KW-0812">Transmembrane</keyword>
<proteinExistence type="inferred from homology"/>
<dbReference type="EMBL" id="LXWW01000563">
    <property type="protein sequence ID" value="OAO12082.1"/>
    <property type="molecule type" value="Genomic_DNA"/>
</dbReference>
<feature type="transmembrane region" description="Helical" evidence="3">
    <location>
        <begin position="171"/>
        <end position="189"/>
    </location>
</feature>
<sequence length="301" mass="33233">MLGNVFGNGFAYILLNVIDIDLKNRGSGWNGGVSVLFIGLSISALIGSCLMFTIKPTMPTSFPDKDVEHGSRISSPEMDKRKSMKVESPSAWHMILERITAVLKCLFTKRMMLLFMLFINNGYGQVVVSSQITRQMKNVDQVGLAMAVYSIVEVITTVVCGYTADRLGNRAMIGIATLVEILGLFSTLYMNKHQGWWVFVPTAFFGIMDTIYQTECISILGRYFSDTIEDASATYRLVQGLGSSLCSYLTPLFISADATASTEQQLIVEMAVAGGISVLGYLFYLIFSCQFAMKKECIMNS</sequence>
<feature type="region of interest" description="Disordered" evidence="2">
    <location>
        <begin position="63"/>
        <end position="82"/>
    </location>
</feature>
<feature type="transmembrane region" description="Helical" evidence="3">
    <location>
        <begin position="144"/>
        <end position="164"/>
    </location>
</feature>
<keyword evidence="5" id="KW-1185">Reference proteome</keyword>
<evidence type="ECO:0000256" key="3">
    <source>
        <dbReference type="SAM" id="Phobius"/>
    </source>
</evidence>
<feature type="transmembrane region" description="Helical" evidence="3">
    <location>
        <begin position="33"/>
        <end position="54"/>
    </location>
</feature>
<dbReference type="PANTHER" id="PTHR19444:SF13">
    <property type="entry name" value="PROTEIN UNC-93 HOMOLOG A"/>
    <property type="match status" value="1"/>
</dbReference>
<dbReference type="Proteomes" id="UP000078348">
    <property type="component" value="Unassembled WGS sequence"/>
</dbReference>
<keyword evidence="3" id="KW-1133">Transmembrane helix</keyword>
<evidence type="ECO:0000313" key="5">
    <source>
        <dbReference type="Proteomes" id="UP000078348"/>
    </source>
</evidence>
<dbReference type="InterPro" id="IPR011701">
    <property type="entry name" value="MFS"/>
</dbReference>
<dbReference type="InterPro" id="IPR036259">
    <property type="entry name" value="MFS_trans_sf"/>
</dbReference>
<name>A0A196S7M9_BLAHN</name>
<dbReference type="GO" id="GO:0022857">
    <property type="term" value="F:transmembrane transporter activity"/>
    <property type="evidence" value="ECO:0007669"/>
    <property type="project" value="InterPro"/>
</dbReference>
<dbReference type="PANTHER" id="PTHR19444">
    <property type="entry name" value="UNC-93 RELATED"/>
    <property type="match status" value="1"/>
</dbReference>
<keyword evidence="3" id="KW-0472">Membrane</keyword>
<reference evidence="4 5" key="1">
    <citation type="submission" date="2016-05" db="EMBL/GenBank/DDBJ databases">
        <title>Nuclear genome of Blastocystis sp. subtype 1 NandII.</title>
        <authorList>
            <person name="Gentekaki E."/>
            <person name="Curtis B."/>
            <person name="Stairs C."/>
            <person name="Eme L."/>
            <person name="Herman E."/>
            <person name="Klimes V."/>
            <person name="Arias M.C."/>
            <person name="Elias M."/>
            <person name="Hilliou F."/>
            <person name="Klute M."/>
            <person name="Malik S.-B."/>
            <person name="Pightling A."/>
            <person name="Rachubinski R."/>
            <person name="Salas D."/>
            <person name="Schlacht A."/>
            <person name="Suga H."/>
            <person name="Archibald J."/>
            <person name="Ball S.G."/>
            <person name="Clark G."/>
            <person name="Dacks J."/>
            <person name="Van Der Giezen M."/>
            <person name="Tsaousis A."/>
            <person name="Roger A."/>
        </authorList>
    </citation>
    <scope>NUCLEOTIDE SEQUENCE [LARGE SCALE GENOMIC DNA]</scope>
    <source>
        <strain evidence="5">ATCC 50177 / NandII</strain>
    </source>
</reference>
<dbReference type="Pfam" id="PF07690">
    <property type="entry name" value="MFS_1"/>
    <property type="match status" value="1"/>
</dbReference>
<dbReference type="Gene3D" id="1.20.1250.20">
    <property type="entry name" value="MFS general substrate transporter like domains"/>
    <property type="match status" value="1"/>
</dbReference>
<gene>
    <name evidence="4" type="ORF">AV274_6216</name>
</gene>
<dbReference type="OrthoDB" id="65530at2759"/>
<evidence type="ECO:0000256" key="1">
    <source>
        <dbReference type="ARBA" id="ARBA00009172"/>
    </source>
</evidence>
<evidence type="ECO:0000313" key="4">
    <source>
        <dbReference type="EMBL" id="OAO12082.1"/>
    </source>
</evidence>
<dbReference type="SUPFAM" id="SSF103473">
    <property type="entry name" value="MFS general substrate transporter"/>
    <property type="match status" value="1"/>
</dbReference>
<dbReference type="InterPro" id="IPR051951">
    <property type="entry name" value="UNC-93_regulatory"/>
</dbReference>
<protein>
    <submittedName>
        <fullName evidence="4">Uncharacterized protein</fullName>
    </submittedName>
</protein>
<comment type="caution">
    <text evidence="4">The sequence shown here is derived from an EMBL/GenBank/DDBJ whole genome shotgun (WGS) entry which is preliminary data.</text>
</comment>
<feature type="transmembrane region" description="Helical" evidence="3">
    <location>
        <begin position="266"/>
        <end position="287"/>
    </location>
</feature>